<name>A0A504YVU7_FASGI</name>
<dbReference type="Pfam" id="PF10508">
    <property type="entry name" value="Proteasom_PSMB"/>
    <property type="match status" value="2"/>
</dbReference>
<comment type="caution">
    <text evidence="3">The sequence shown here is derived from an EMBL/GenBank/DDBJ whole genome shotgun (WGS) entry which is preliminary data.</text>
</comment>
<dbReference type="AlphaFoldDB" id="A0A504YVU7"/>
<proteinExistence type="inferred from homology"/>
<dbReference type="Proteomes" id="UP000316759">
    <property type="component" value="Unassembled WGS sequence"/>
</dbReference>
<dbReference type="PANTHER" id="PTHR13554:SF10">
    <property type="entry name" value="26S PROTEASOME NON-ATPASE REGULATORY SUBUNIT 5"/>
    <property type="match status" value="1"/>
</dbReference>
<dbReference type="InterPro" id="IPR016024">
    <property type="entry name" value="ARM-type_fold"/>
</dbReference>
<comment type="similarity">
    <text evidence="1">Belongs to the proteasome subunit S5B/HSM3 family.</text>
</comment>
<evidence type="ECO:0000256" key="2">
    <source>
        <dbReference type="ARBA" id="ARBA00014933"/>
    </source>
</evidence>
<dbReference type="GO" id="GO:0005829">
    <property type="term" value="C:cytosol"/>
    <property type="evidence" value="ECO:0007669"/>
    <property type="project" value="TreeGrafter"/>
</dbReference>
<dbReference type="OrthoDB" id="10250600at2759"/>
<evidence type="ECO:0000313" key="4">
    <source>
        <dbReference type="Proteomes" id="UP000316759"/>
    </source>
</evidence>
<reference evidence="3 4" key="1">
    <citation type="submission" date="2019-04" db="EMBL/GenBank/DDBJ databases">
        <title>Annotation for the trematode Fasciola gigantica.</title>
        <authorList>
            <person name="Choi Y.-J."/>
        </authorList>
    </citation>
    <scope>NUCLEOTIDE SEQUENCE [LARGE SCALE GENOMIC DNA]</scope>
    <source>
        <strain evidence="3">Uganda_cow_1</strain>
    </source>
</reference>
<dbReference type="Gene3D" id="1.25.10.10">
    <property type="entry name" value="Leucine-rich Repeat Variant"/>
    <property type="match status" value="1"/>
</dbReference>
<dbReference type="SUPFAM" id="SSF48371">
    <property type="entry name" value="ARM repeat"/>
    <property type="match status" value="1"/>
</dbReference>
<dbReference type="InterPro" id="IPR011989">
    <property type="entry name" value="ARM-like"/>
</dbReference>
<dbReference type="PANTHER" id="PTHR13554">
    <property type="entry name" value="26S PROTEASOME NON-ATPASE REGULATORY SUBUNIT 5-RELATED"/>
    <property type="match status" value="1"/>
</dbReference>
<accession>A0A504YVU7</accession>
<dbReference type="InterPro" id="IPR019538">
    <property type="entry name" value="PSMD5"/>
</dbReference>
<dbReference type="GO" id="GO:0000502">
    <property type="term" value="C:proteasome complex"/>
    <property type="evidence" value="ECO:0007669"/>
    <property type="project" value="UniProtKB-KW"/>
</dbReference>
<sequence length="581" mass="64454">MQHCPAWQPDRHCIVIYNFSDIPTMGTSSELLSSIEKLSTDGGELKEYECLAALLSNLRSAELKELIPKFDIMKLFMSMDLHQENVMEVALRLAAALFSVVPLVELLERHQPEVLQALHSNRASLVCFVLNRVSCLTSPLIAFNKLVDGLHETNETADCIPEPILRNILSLVAHEELCISQAAIKFLTSLSLEMSGGLERFLASLSSEPLNNVYPKAEQILRISEMIVELVSKEPFKFNLIEKSKLLQPVLDGLLDDDPLTNLNFLQLAKTLAVIPPAYNWLDDTGVLNNLLSRLLAMDSNSYRFLLLPGYLTFFATLARRNPSHWLGSDQHLISVLNSSVTDPDPIISMSAIECIGHISGTVGGTIALRDYLIPSGPLYCTLNKIGRLLHNSTNDVIVRALDCLSELVRQPNLVPDLKQALDQAHIKFDWIVRIGQTTAVDRDTEMSALSRTRSAAAVLKRLTSQAANPYPDIRLASLKAIHAISTQPWGVKLLLDQAGCMEYLLNRGTETGLIDVAQMMQAKYNIVEGILRTSETYRGCDDPDLSVLLRPEQVSCLRVYVREGIWGKQASQSTVAMEPG</sequence>
<organism evidence="3 4">
    <name type="scientific">Fasciola gigantica</name>
    <name type="common">Giant liver fluke</name>
    <dbReference type="NCBI Taxonomy" id="46835"/>
    <lineage>
        <taxon>Eukaryota</taxon>
        <taxon>Metazoa</taxon>
        <taxon>Spiralia</taxon>
        <taxon>Lophotrochozoa</taxon>
        <taxon>Platyhelminthes</taxon>
        <taxon>Trematoda</taxon>
        <taxon>Digenea</taxon>
        <taxon>Plagiorchiida</taxon>
        <taxon>Echinostomata</taxon>
        <taxon>Echinostomatoidea</taxon>
        <taxon>Fasciolidae</taxon>
        <taxon>Fasciola</taxon>
    </lineage>
</organism>
<keyword evidence="4" id="KW-1185">Reference proteome</keyword>
<evidence type="ECO:0000256" key="1">
    <source>
        <dbReference type="ARBA" id="ARBA00006823"/>
    </source>
</evidence>
<gene>
    <name evidence="3" type="ORF">FGIG_02649</name>
</gene>
<protein>
    <recommendedName>
        <fullName evidence="2">26S proteasome non-ATPase regulatory subunit 5</fullName>
    </recommendedName>
</protein>
<evidence type="ECO:0000313" key="3">
    <source>
        <dbReference type="EMBL" id="TPP64426.1"/>
    </source>
</evidence>
<dbReference type="STRING" id="46835.A0A504YVU7"/>
<dbReference type="GO" id="GO:0043248">
    <property type="term" value="P:proteasome assembly"/>
    <property type="evidence" value="ECO:0007669"/>
    <property type="project" value="InterPro"/>
</dbReference>
<keyword evidence="3" id="KW-0647">Proteasome</keyword>
<dbReference type="EMBL" id="SUNJ01004446">
    <property type="protein sequence ID" value="TPP64426.1"/>
    <property type="molecule type" value="Genomic_DNA"/>
</dbReference>